<evidence type="ECO:0000313" key="2">
    <source>
        <dbReference type="Proteomes" id="UP001285921"/>
    </source>
</evidence>
<evidence type="ECO:0000313" key="1">
    <source>
        <dbReference type="EMBL" id="GMK47445.1"/>
    </source>
</evidence>
<name>A0ABQ6NTS5_9BACL</name>
<organism evidence="1 2">
    <name type="scientific">Paenibacillus glycanilyticus</name>
    <dbReference type="NCBI Taxonomy" id="126569"/>
    <lineage>
        <taxon>Bacteria</taxon>
        <taxon>Bacillati</taxon>
        <taxon>Bacillota</taxon>
        <taxon>Bacilli</taxon>
        <taxon>Bacillales</taxon>
        <taxon>Paenibacillaceae</taxon>
        <taxon>Paenibacillus</taxon>
    </lineage>
</organism>
<accession>A0ABQ6NTS5</accession>
<dbReference type="Proteomes" id="UP001285921">
    <property type="component" value="Unassembled WGS sequence"/>
</dbReference>
<proteinExistence type="predicted"/>
<reference evidence="1 2" key="1">
    <citation type="submission" date="2023-05" db="EMBL/GenBank/DDBJ databases">
        <title>Draft genome of Paenibacillus sp. CCS26.</title>
        <authorList>
            <person name="Akita H."/>
            <person name="Shinto Y."/>
            <person name="Kimura Z."/>
        </authorList>
    </citation>
    <scope>NUCLEOTIDE SEQUENCE [LARGE SCALE GENOMIC DNA]</scope>
    <source>
        <strain evidence="1 2">CCS26</strain>
    </source>
</reference>
<keyword evidence="2" id="KW-1185">Reference proteome</keyword>
<sequence length="118" mass="12763">MLNPSIALKNKIHGTEPTKAGPIPPMRYKTSPNIRILFRENFLAKVLAKSNVGKINKEDKVTTNCISNELVSGKSALSSLIAGAASIGAKDAVTAKLNNAILELNFINLFNSFHLLIF</sequence>
<gene>
    <name evidence="1" type="ORF">PghCCS26_45750</name>
</gene>
<comment type="caution">
    <text evidence="1">The sequence shown here is derived from an EMBL/GenBank/DDBJ whole genome shotgun (WGS) entry which is preliminary data.</text>
</comment>
<protein>
    <submittedName>
        <fullName evidence="1">Uncharacterized protein</fullName>
    </submittedName>
</protein>
<dbReference type="EMBL" id="BTCL01000020">
    <property type="protein sequence ID" value="GMK47445.1"/>
    <property type="molecule type" value="Genomic_DNA"/>
</dbReference>